<dbReference type="NCBIfam" id="TIGR01617">
    <property type="entry name" value="arsC_related"/>
    <property type="match status" value="1"/>
</dbReference>
<dbReference type="CDD" id="cd03035">
    <property type="entry name" value="ArsC_Yffb"/>
    <property type="match status" value="1"/>
</dbReference>
<evidence type="ECO:0000313" key="3">
    <source>
        <dbReference type="EMBL" id="KHT57806.1"/>
    </source>
</evidence>
<dbReference type="OrthoDB" id="9803749at2"/>
<dbReference type="InterPro" id="IPR006660">
    <property type="entry name" value="Arsenate_reductase-like"/>
</dbReference>
<dbReference type="SUPFAM" id="SSF52833">
    <property type="entry name" value="Thioredoxin-like"/>
    <property type="match status" value="1"/>
</dbReference>
<dbReference type="RefSeq" id="WP_039216211.1">
    <property type="nucleotide sequence ID" value="NZ_JWLW01000001.1"/>
</dbReference>
<name>A0A0B3Y6K4_9ALTE</name>
<protein>
    <recommendedName>
        <fullName evidence="5">ArsC family transcriptional regulator</fullName>
    </recommendedName>
</protein>
<dbReference type="InterPro" id="IPR006504">
    <property type="entry name" value="Tscrpt_reg_Spx/MgsR"/>
</dbReference>
<dbReference type="NCBIfam" id="NF008107">
    <property type="entry name" value="PRK10853.1"/>
    <property type="match status" value="1"/>
</dbReference>
<comment type="similarity">
    <text evidence="1 2">Belongs to the ArsC family.</text>
</comment>
<gene>
    <name evidence="3" type="ORF">RJ41_00235</name>
</gene>
<accession>A0A0B3Y6K4</accession>
<reference evidence="3 4" key="1">
    <citation type="submission" date="2014-12" db="EMBL/GenBank/DDBJ databases">
        <title>Genome sequencing of Alteromonas marina AD001.</title>
        <authorList>
            <person name="Adrian T.G.S."/>
            <person name="Chan K.G."/>
        </authorList>
    </citation>
    <scope>NUCLEOTIDE SEQUENCE [LARGE SCALE GENOMIC DNA]</scope>
    <source>
        <strain evidence="3 4">AD001</strain>
    </source>
</reference>
<dbReference type="Pfam" id="PF03960">
    <property type="entry name" value="ArsC"/>
    <property type="match status" value="1"/>
</dbReference>
<dbReference type="Proteomes" id="UP000031197">
    <property type="component" value="Unassembled WGS sequence"/>
</dbReference>
<evidence type="ECO:0008006" key="5">
    <source>
        <dbReference type="Google" id="ProtNLM"/>
    </source>
</evidence>
<evidence type="ECO:0000256" key="2">
    <source>
        <dbReference type="PROSITE-ProRule" id="PRU01282"/>
    </source>
</evidence>
<evidence type="ECO:0000313" key="4">
    <source>
        <dbReference type="Proteomes" id="UP000031197"/>
    </source>
</evidence>
<comment type="caution">
    <text evidence="3">The sequence shown here is derived from an EMBL/GenBank/DDBJ whole genome shotgun (WGS) entry which is preliminary data.</text>
</comment>
<dbReference type="InterPro" id="IPR036249">
    <property type="entry name" value="Thioredoxin-like_sf"/>
</dbReference>
<dbReference type="AlphaFoldDB" id="A0A0B3Y6K4"/>
<dbReference type="PANTHER" id="PTHR30041">
    <property type="entry name" value="ARSENATE REDUCTASE"/>
    <property type="match status" value="1"/>
</dbReference>
<dbReference type="Gene3D" id="3.40.30.10">
    <property type="entry name" value="Glutaredoxin"/>
    <property type="match status" value="1"/>
</dbReference>
<dbReference type="EMBL" id="JWLW01000001">
    <property type="protein sequence ID" value="KHT57806.1"/>
    <property type="molecule type" value="Genomic_DNA"/>
</dbReference>
<organism evidence="3 4">
    <name type="scientific">Alteromonas marina</name>
    <dbReference type="NCBI Taxonomy" id="203795"/>
    <lineage>
        <taxon>Bacteria</taxon>
        <taxon>Pseudomonadati</taxon>
        <taxon>Pseudomonadota</taxon>
        <taxon>Gammaproteobacteria</taxon>
        <taxon>Alteromonadales</taxon>
        <taxon>Alteromonadaceae</taxon>
        <taxon>Alteromonas/Salinimonas group</taxon>
        <taxon>Alteromonas</taxon>
    </lineage>
</organism>
<proteinExistence type="inferred from homology"/>
<dbReference type="PROSITE" id="PS51353">
    <property type="entry name" value="ARSC"/>
    <property type="match status" value="1"/>
</dbReference>
<dbReference type="PANTHER" id="PTHR30041:SF8">
    <property type="entry name" value="PROTEIN YFFB"/>
    <property type="match status" value="1"/>
</dbReference>
<keyword evidence="4" id="KW-1185">Reference proteome</keyword>
<sequence length="115" mass="13338">MSTILYGIPNCDTIKKAKKWLADNNIAFTFHDYRKDGIDNDFLVQAESELGWEAMLNKRGTTFRQLEEQEKANLDKDKALALLELHPAMVKRPILLHNDAFYIGFKPAQYEEIFC</sequence>
<evidence type="ECO:0000256" key="1">
    <source>
        <dbReference type="ARBA" id="ARBA00007198"/>
    </source>
</evidence>